<evidence type="ECO:0000313" key="5">
    <source>
        <dbReference type="Proteomes" id="UP001307889"/>
    </source>
</evidence>
<dbReference type="InterPro" id="IPR051217">
    <property type="entry name" value="Insect_Cuticle_Struc_Prot"/>
</dbReference>
<accession>A0ABN7B8X0</accession>
<dbReference type="EMBL" id="AP028920">
    <property type="protein sequence ID" value="BET00729.1"/>
    <property type="molecule type" value="Genomic_DNA"/>
</dbReference>
<dbReference type="PANTHER" id="PTHR12236">
    <property type="entry name" value="STRUCTURAL CONTITUENT OF CUTICLE"/>
    <property type="match status" value="1"/>
</dbReference>
<keyword evidence="1 2" id="KW-0193">Cuticle</keyword>
<keyword evidence="5" id="KW-1185">Reference proteome</keyword>
<organism evidence="4 5">
    <name type="scientific">Nesidiocoris tenuis</name>
    <dbReference type="NCBI Taxonomy" id="355587"/>
    <lineage>
        <taxon>Eukaryota</taxon>
        <taxon>Metazoa</taxon>
        <taxon>Ecdysozoa</taxon>
        <taxon>Arthropoda</taxon>
        <taxon>Hexapoda</taxon>
        <taxon>Insecta</taxon>
        <taxon>Pterygota</taxon>
        <taxon>Neoptera</taxon>
        <taxon>Paraneoptera</taxon>
        <taxon>Hemiptera</taxon>
        <taxon>Heteroptera</taxon>
        <taxon>Panheteroptera</taxon>
        <taxon>Cimicomorpha</taxon>
        <taxon>Miridae</taxon>
        <taxon>Dicyphina</taxon>
        <taxon>Nesidiocoris</taxon>
    </lineage>
</organism>
<name>A0ABN7B8X0_9HEMI</name>
<evidence type="ECO:0008006" key="6">
    <source>
        <dbReference type="Google" id="ProtNLM"/>
    </source>
</evidence>
<protein>
    <recommendedName>
        <fullName evidence="6">Cuticle protein 7</fullName>
    </recommendedName>
</protein>
<sequence length="125" mass="13810">MEHLVVLLAALGTALAGYAAGGYEAYPQPQHGYYIPGHFAPAHYAFDYSVQDPHTGDYKAQRETREGDVVRGFYTLLEADGTTREVHYTADPVHGFVANVRRIGQTVHPPPPAYNSIYHVPVGHY</sequence>
<dbReference type="InterPro" id="IPR000618">
    <property type="entry name" value="Insect_cuticle"/>
</dbReference>
<reference evidence="4 5" key="1">
    <citation type="submission" date="2023-09" db="EMBL/GenBank/DDBJ databases">
        <title>Nesidiocoris tenuis whole genome shotgun sequence.</title>
        <authorList>
            <person name="Shibata T."/>
            <person name="Shimoda M."/>
            <person name="Kobayashi T."/>
            <person name="Uehara T."/>
        </authorList>
    </citation>
    <scope>NUCLEOTIDE SEQUENCE [LARGE SCALE GENOMIC DNA]</scope>
    <source>
        <strain evidence="4 5">Japan</strain>
    </source>
</reference>
<dbReference type="Proteomes" id="UP001307889">
    <property type="component" value="Chromosome 12"/>
</dbReference>
<evidence type="ECO:0000256" key="3">
    <source>
        <dbReference type="SAM" id="SignalP"/>
    </source>
</evidence>
<feature type="signal peptide" evidence="3">
    <location>
        <begin position="1"/>
        <end position="16"/>
    </location>
</feature>
<dbReference type="PANTHER" id="PTHR12236:SF75">
    <property type="entry name" value="CUTICULAR PROTEIN 62BB, ISOFORM A"/>
    <property type="match status" value="1"/>
</dbReference>
<dbReference type="PROSITE" id="PS51155">
    <property type="entry name" value="CHIT_BIND_RR_2"/>
    <property type="match status" value="1"/>
</dbReference>
<dbReference type="Pfam" id="PF00379">
    <property type="entry name" value="Chitin_bind_4"/>
    <property type="match status" value="1"/>
</dbReference>
<dbReference type="PROSITE" id="PS00233">
    <property type="entry name" value="CHIT_BIND_RR_1"/>
    <property type="match status" value="1"/>
</dbReference>
<feature type="chain" id="PRO_5045744164" description="Cuticle protein 7" evidence="3">
    <location>
        <begin position="17"/>
        <end position="125"/>
    </location>
</feature>
<keyword evidence="3" id="KW-0732">Signal</keyword>
<evidence type="ECO:0000256" key="1">
    <source>
        <dbReference type="ARBA" id="ARBA00022460"/>
    </source>
</evidence>
<dbReference type="InterPro" id="IPR031311">
    <property type="entry name" value="CHIT_BIND_RR_consensus"/>
</dbReference>
<evidence type="ECO:0000313" key="4">
    <source>
        <dbReference type="EMBL" id="BET00729.1"/>
    </source>
</evidence>
<dbReference type="PRINTS" id="PR00947">
    <property type="entry name" value="CUTICLE"/>
</dbReference>
<proteinExistence type="predicted"/>
<evidence type="ECO:0000256" key="2">
    <source>
        <dbReference type="PROSITE-ProRule" id="PRU00497"/>
    </source>
</evidence>
<gene>
    <name evidence="4" type="ORF">NTJ_13545</name>
</gene>